<dbReference type="Pfam" id="PF12796">
    <property type="entry name" value="Ank_2"/>
    <property type="match status" value="2"/>
</dbReference>
<sequence>MPPRSPCSGVTPILWVDTCCIDKSSSAELSDTTIDIFLKPLHDFLVRVRDKKAKAEPEPTINFAEQLALALFDGDVVAIERLLSLGESLETHTSDLYGFAPLHWAVAGGSVESIRLLFQNGVDALFTTKMGWTAIHVSALSNKSVWKAIMAQYWFSSEDDLDDLASKLANSRTDDHFETALHLAATSSLNLDYEDSFFWELSGGLLKHSYLFSRNKHDETPLHRAAAFNNVGVIRSIARLRDEGRLNFINVVDNYGRTPLWHAPATGSCEAIEALITLDASVDLADDIGRSPLHAACRGGHHKAVELLLHEGARQLPQSSIMGLTVMDYAAMFGYAKCLPHLLNLSSLMNEQQSRSLETMATLNRALHIAASCGSRKCVEFLCKAGANPFQSFDLYLKLADSRRYATIVDKSCDTAAAAAMEGNREIVKYFATLDTCKEHRLRKQSGSDIPLGLSDDVDVITSQRPLLPEGAAQSELDSVGYQDEGYPAQQQPQTAIAPLPLPSENSPVSSSYPSVAQNRYGSPRQTFRDFINPRASAPFANPSSGIGSHSAILPALSSPAHPQLGSGQGSSAYNQNQKSTVASQTTVVANLVRMLGPIGNQGMLQDPPPTEPDLLRYDFFKDDFVYQIRDTEGSSTLDSNGFPVFEIATESLLDMLLNDGSGSAQASPRNLEAEETSAVDSKADEMSAKVDALNPLVSSLVSPGFWDKLG</sequence>
<dbReference type="AlphaFoldDB" id="A0A3D8Q5V7"/>
<comment type="caution">
    <text evidence="5">The sequence shown here is derived from an EMBL/GenBank/DDBJ whole genome shotgun (WGS) entry which is preliminary data.</text>
</comment>
<evidence type="ECO:0000256" key="4">
    <source>
        <dbReference type="SAM" id="MobiDB-lite"/>
    </source>
</evidence>
<feature type="region of interest" description="Disordered" evidence="4">
    <location>
        <begin position="551"/>
        <end position="579"/>
    </location>
</feature>
<feature type="compositionally biased region" description="Polar residues" evidence="4">
    <location>
        <begin position="570"/>
        <end position="579"/>
    </location>
</feature>
<dbReference type="Gene3D" id="1.25.40.20">
    <property type="entry name" value="Ankyrin repeat-containing domain"/>
    <property type="match status" value="2"/>
</dbReference>
<organism evidence="5 6">
    <name type="scientific">Coleophoma crateriformis</name>
    <dbReference type="NCBI Taxonomy" id="565419"/>
    <lineage>
        <taxon>Eukaryota</taxon>
        <taxon>Fungi</taxon>
        <taxon>Dikarya</taxon>
        <taxon>Ascomycota</taxon>
        <taxon>Pezizomycotina</taxon>
        <taxon>Leotiomycetes</taxon>
        <taxon>Helotiales</taxon>
        <taxon>Dermateaceae</taxon>
        <taxon>Coleophoma</taxon>
    </lineage>
</organism>
<evidence type="ECO:0000313" key="5">
    <source>
        <dbReference type="EMBL" id="RDW57201.1"/>
    </source>
</evidence>
<dbReference type="OrthoDB" id="194358at2759"/>
<keyword evidence="1" id="KW-0677">Repeat</keyword>
<gene>
    <name evidence="5" type="ORF">BP5796_12651</name>
</gene>
<dbReference type="InterPro" id="IPR002110">
    <property type="entry name" value="Ankyrin_rpt"/>
</dbReference>
<evidence type="ECO:0000313" key="6">
    <source>
        <dbReference type="Proteomes" id="UP000256328"/>
    </source>
</evidence>
<dbReference type="PROSITE" id="PS50297">
    <property type="entry name" value="ANK_REP_REGION"/>
    <property type="match status" value="2"/>
</dbReference>
<dbReference type="SMART" id="SM00248">
    <property type="entry name" value="ANK"/>
    <property type="match status" value="6"/>
</dbReference>
<feature type="region of interest" description="Disordered" evidence="4">
    <location>
        <begin position="498"/>
        <end position="520"/>
    </location>
</feature>
<dbReference type="PROSITE" id="PS50088">
    <property type="entry name" value="ANK_REPEAT"/>
    <property type="match status" value="3"/>
</dbReference>
<dbReference type="SUPFAM" id="SSF48403">
    <property type="entry name" value="Ankyrin repeat"/>
    <property type="match status" value="1"/>
</dbReference>
<proteinExistence type="predicted"/>
<feature type="repeat" description="ANK" evidence="3">
    <location>
        <begin position="97"/>
        <end position="129"/>
    </location>
</feature>
<feature type="compositionally biased region" description="Low complexity" evidence="4">
    <location>
        <begin position="498"/>
        <end position="516"/>
    </location>
</feature>
<evidence type="ECO:0000256" key="3">
    <source>
        <dbReference type="PROSITE-ProRule" id="PRU00023"/>
    </source>
</evidence>
<evidence type="ECO:0000256" key="1">
    <source>
        <dbReference type="ARBA" id="ARBA00022737"/>
    </source>
</evidence>
<dbReference type="InterPro" id="IPR036770">
    <property type="entry name" value="Ankyrin_rpt-contain_sf"/>
</dbReference>
<accession>A0A3D8Q5V7</accession>
<keyword evidence="6" id="KW-1185">Reference proteome</keyword>
<dbReference type="Pfam" id="PF00023">
    <property type="entry name" value="Ank"/>
    <property type="match status" value="1"/>
</dbReference>
<dbReference type="PANTHER" id="PTHR24166:SF48">
    <property type="entry name" value="PROTEIN VAPYRIN"/>
    <property type="match status" value="1"/>
</dbReference>
<name>A0A3D8Q5V7_9HELO</name>
<dbReference type="InterPro" id="IPR050889">
    <property type="entry name" value="Dendritic_Spine_Reg/Scaffold"/>
</dbReference>
<feature type="repeat" description="ANK" evidence="3">
    <location>
        <begin position="255"/>
        <end position="287"/>
    </location>
</feature>
<dbReference type="Proteomes" id="UP000256328">
    <property type="component" value="Unassembled WGS sequence"/>
</dbReference>
<protein>
    <submittedName>
        <fullName evidence="5">Uncharacterized protein</fullName>
    </submittedName>
</protein>
<feature type="repeat" description="ANK" evidence="3">
    <location>
        <begin position="288"/>
        <end position="313"/>
    </location>
</feature>
<keyword evidence="2 3" id="KW-0040">ANK repeat</keyword>
<evidence type="ECO:0000256" key="2">
    <source>
        <dbReference type="ARBA" id="ARBA00023043"/>
    </source>
</evidence>
<feature type="region of interest" description="Disordered" evidence="4">
    <location>
        <begin position="660"/>
        <end position="684"/>
    </location>
</feature>
<dbReference type="PANTHER" id="PTHR24166">
    <property type="entry name" value="ROLLING PEBBLES, ISOFORM B"/>
    <property type="match status" value="1"/>
</dbReference>
<reference evidence="5 6" key="1">
    <citation type="journal article" date="2018" name="IMA Fungus">
        <title>IMA Genome-F 9: Draft genome sequence of Annulohypoxylon stygium, Aspergillus mulundensis, Berkeleyomyces basicola (syn. Thielaviopsis basicola), Ceratocystis smalleyi, two Cercospora beticola strains, Coleophoma cylindrospora, Fusarium fracticaudum, Phialophora cf. hyalina, and Morchella septimelata.</title>
        <authorList>
            <person name="Wingfield B.D."/>
            <person name="Bills G.F."/>
            <person name="Dong Y."/>
            <person name="Huang W."/>
            <person name="Nel W.J."/>
            <person name="Swalarsk-Parry B.S."/>
            <person name="Vaghefi N."/>
            <person name="Wilken P.M."/>
            <person name="An Z."/>
            <person name="de Beer Z.W."/>
            <person name="De Vos L."/>
            <person name="Chen L."/>
            <person name="Duong T.A."/>
            <person name="Gao Y."/>
            <person name="Hammerbacher A."/>
            <person name="Kikkert J.R."/>
            <person name="Li Y."/>
            <person name="Li H."/>
            <person name="Li K."/>
            <person name="Li Q."/>
            <person name="Liu X."/>
            <person name="Ma X."/>
            <person name="Naidoo K."/>
            <person name="Pethybridge S.J."/>
            <person name="Sun J."/>
            <person name="Steenkamp E.T."/>
            <person name="van der Nest M.A."/>
            <person name="van Wyk S."/>
            <person name="Wingfield M.J."/>
            <person name="Xiong C."/>
            <person name="Yue Q."/>
            <person name="Zhang X."/>
        </authorList>
    </citation>
    <scope>NUCLEOTIDE SEQUENCE [LARGE SCALE GENOMIC DNA]</scope>
    <source>
        <strain evidence="5 6">BP5796</strain>
    </source>
</reference>
<dbReference type="EMBL" id="PDLN01000023">
    <property type="protein sequence ID" value="RDW57201.1"/>
    <property type="molecule type" value="Genomic_DNA"/>
</dbReference>